<reference evidence="3" key="1">
    <citation type="submission" date="2019-05" db="EMBL/GenBank/DDBJ databases">
        <title>Flavobacterium profundi sp. nov., isolated from a deep-sea seamount.</title>
        <authorList>
            <person name="Zhang D.-C."/>
        </authorList>
    </citation>
    <scope>NUCLEOTIDE SEQUENCE [LARGE SCALE GENOMIC DNA]</scope>
    <source>
        <strain evidence="3">EC11</strain>
    </source>
</reference>
<protein>
    <submittedName>
        <fullName evidence="2">Uncharacterized protein</fullName>
    </submittedName>
</protein>
<reference evidence="2 3" key="2">
    <citation type="submission" date="2019-05" db="EMBL/GenBank/DDBJ databases">
        <authorList>
            <person name="Lianzixin W."/>
        </authorList>
    </citation>
    <scope>NUCLEOTIDE SEQUENCE [LARGE SCALE GENOMIC DNA]</scope>
    <source>
        <strain evidence="2 3">EC11</strain>
    </source>
</reference>
<evidence type="ECO:0000256" key="1">
    <source>
        <dbReference type="SAM" id="Phobius"/>
    </source>
</evidence>
<accession>A0ABX0IQK7</accession>
<evidence type="ECO:0000313" key="3">
    <source>
        <dbReference type="Proteomes" id="UP000817854"/>
    </source>
</evidence>
<keyword evidence="1" id="KW-0472">Membrane</keyword>
<feature type="transmembrane region" description="Helical" evidence="1">
    <location>
        <begin position="6"/>
        <end position="23"/>
    </location>
</feature>
<reference evidence="2 3" key="3">
    <citation type="submission" date="2020-02" db="EMBL/GenBank/DDBJ databases">
        <title>Flavobacterium profundi sp. nov., isolated from a deep-sea seamount.</title>
        <authorList>
            <person name="Zhang D.-C."/>
        </authorList>
    </citation>
    <scope>NUCLEOTIDE SEQUENCE [LARGE SCALE GENOMIC DNA]</scope>
    <source>
        <strain evidence="2 3">EC11</strain>
    </source>
</reference>
<dbReference type="RefSeq" id="WP_140962435.1">
    <property type="nucleotide sequence ID" value="NZ_VEVQ02000006.1"/>
</dbReference>
<organism evidence="2 3">
    <name type="scientific">Flavobacterium jejuense</name>
    <dbReference type="NCBI Taxonomy" id="1544455"/>
    <lineage>
        <taxon>Bacteria</taxon>
        <taxon>Pseudomonadati</taxon>
        <taxon>Bacteroidota</taxon>
        <taxon>Flavobacteriia</taxon>
        <taxon>Flavobacteriales</taxon>
        <taxon>Flavobacteriaceae</taxon>
        <taxon>Flavobacterium</taxon>
    </lineage>
</organism>
<proteinExistence type="predicted"/>
<sequence>MEEFNYWLWLSILCMTLGAFFSFKASEFSGRKVEQKLDRNIKVSELNNDKLGVLTGQGSFPLARVWNYSKDMEKTNLNIQLLGANPLLNIEVWGEMIENYSESKYPIDVRPFTLNAINPKPNLKIDRLINGSNKTNIITIPTIKNEHCIMLFYQGDNTSWGQYIFRTKVGEKFETLNIIVDNERKVLFKDKSSGFPTTKDGYVFLNSYAKFKYENLENSRIDFHPNNLKKQ</sequence>
<evidence type="ECO:0000313" key="2">
    <source>
        <dbReference type="EMBL" id="NHN26105.1"/>
    </source>
</evidence>
<keyword evidence="1" id="KW-1133">Transmembrane helix</keyword>
<keyword evidence="3" id="KW-1185">Reference proteome</keyword>
<gene>
    <name evidence="2" type="ORF">FIA58_010495</name>
</gene>
<name>A0ABX0IQK7_9FLAO</name>
<dbReference type="EMBL" id="VEVQ02000006">
    <property type="protein sequence ID" value="NHN26105.1"/>
    <property type="molecule type" value="Genomic_DNA"/>
</dbReference>
<comment type="caution">
    <text evidence="2">The sequence shown here is derived from an EMBL/GenBank/DDBJ whole genome shotgun (WGS) entry which is preliminary data.</text>
</comment>
<keyword evidence="1" id="KW-0812">Transmembrane</keyword>
<dbReference type="Proteomes" id="UP000817854">
    <property type="component" value="Unassembled WGS sequence"/>
</dbReference>